<dbReference type="PANTHER" id="PTHR31650:SF1">
    <property type="entry name" value="WAX ESTER SYNTHASE_DIACYLGLYCEROL ACYLTRANSFERASE 4-RELATED"/>
    <property type="match status" value="1"/>
</dbReference>
<keyword evidence="1" id="KW-1133">Transmembrane helix</keyword>
<dbReference type="OMA" id="NGPVTGM"/>
<name>A0A226EKD7_FOLCA</name>
<organism evidence="3 4">
    <name type="scientific">Folsomia candida</name>
    <name type="common">Springtail</name>
    <dbReference type="NCBI Taxonomy" id="158441"/>
    <lineage>
        <taxon>Eukaryota</taxon>
        <taxon>Metazoa</taxon>
        <taxon>Ecdysozoa</taxon>
        <taxon>Arthropoda</taxon>
        <taxon>Hexapoda</taxon>
        <taxon>Collembola</taxon>
        <taxon>Entomobryomorpha</taxon>
        <taxon>Isotomoidea</taxon>
        <taxon>Isotomidae</taxon>
        <taxon>Proisotominae</taxon>
        <taxon>Folsomia</taxon>
    </lineage>
</organism>
<sequence length="520" mass="59070">MAADLHRSKIMILQRIKNKFVLFLATILFVLLIIPTTTFIILPCLIYRQLLLIYAKWCKPSLGKLLCARSALAALDDIHTAPKCTLLGVAVVAGDIDVRQLQQDVMRRIVNAKDSNGHKMYPELQQYFSQWGGYLFFKNVKDFRIENHVSVVEKSETKEMSELDLINLRVELISKPYKKGQSPWEFVVLRNYHPKFPLMIDVDNNCADYTKHDSKTKKSVLIMRIHHGIADGYSLLKLWLNSMQSENMTLEQIPQPTFHQRSCFKTLMYNTWALLCVPYYVTEQLMTTYDSNFFHPKGITLSRKCSAGSVTLPASIIKEIREKNNVTFTAVLMAALTGGVRNYMLANGIPIPDKMHCTQPLPWPNHPEKLRNFWSFCIINLPLQVSDSKERLKILHKKRESLVRSTVPLLNLKLVSLVGSLPTPIIQWATKRKATTIMMSNFPGPQEPSSMLGYPILDASFGGGFGRGNLAFGISMISYNGTLRLGLGVDQSILPNQHQAQQLLNMIRDEIYILGQDVIV</sequence>
<dbReference type="Pfam" id="PF06974">
    <property type="entry name" value="WS_DGAT_C"/>
    <property type="match status" value="1"/>
</dbReference>
<comment type="caution">
    <text evidence="3">The sequence shown here is derived from an EMBL/GenBank/DDBJ whole genome shotgun (WGS) entry which is preliminary data.</text>
</comment>
<dbReference type="Proteomes" id="UP000198287">
    <property type="component" value="Unassembled WGS sequence"/>
</dbReference>
<dbReference type="OrthoDB" id="619536at2759"/>
<dbReference type="PANTHER" id="PTHR31650">
    <property type="entry name" value="O-ACYLTRANSFERASE (WSD1-LIKE) FAMILY PROTEIN"/>
    <property type="match status" value="1"/>
</dbReference>
<dbReference type="AlphaFoldDB" id="A0A226EKD7"/>
<dbReference type="GO" id="GO:0019432">
    <property type="term" value="P:triglyceride biosynthetic process"/>
    <property type="evidence" value="ECO:0007669"/>
    <property type="project" value="TreeGrafter"/>
</dbReference>
<accession>A0A226EKD7</accession>
<keyword evidence="1" id="KW-0812">Transmembrane</keyword>
<evidence type="ECO:0000313" key="3">
    <source>
        <dbReference type="EMBL" id="OXA58173.1"/>
    </source>
</evidence>
<evidence type="ECO:0000313" key="4">
    <source>
        <dbReference type="Proteomes" id="UP000198287"/>
    </source>
</evidence>
<dbReference type="InterPro" id="IPR009721">
    <property type="entry name" value="O-acyltransferase_WSD1_C"/>
</dbReference>
<proteinExistence type="predicted"/>
<feature type="domain" description="O-acyltransferase WSD1 C-terminal" evidence="2">
    <location>
        <begin position="372"/>
        <end position="499"/>
    </location>
</feature>
<protein>
    <submittedName>
        <fullName evidence="3">Putative diacylglycerol O-acyltransferase tgs1</fullName>
    </submittedName>
</protein>
<keyword evidence="1" id="KW-0472">Membrane</keyword>
<evidence type="ECO:0000256" key="1">
    <source>
        <dbReference type="SAM" id="Phobius"/>
    </source>
</evidence>
<dbReference type="InterPro" id="IPR045034">
    <property type="entry name" value="O-acyltransferase_WSD1-like"/>
</dbReference>
<dbReference type="GO" id="GO:0008374">
    <property type="term" value="F:O-acyltransferase activity"/>
    <property type="evidence" value="ECO:0007669"/>
    <property type="project" value="InterPro"/>
</dbReference>
<keyword evidence="3" id="KW-0808">Transferase</keyword>
<evidence type="ECO:0000259" key="2">
    <source>
        <dbReference type="Pfam" id="PF06974"/>
    </source>
</evidence>
<gene>
    <name evidence="3" type="ORF">Fcan01_07647</name>
</gene>
<keyword evidence="4" id="KW-1185">Reference proteome</keyword>
<dbReference type="GO" id="GO:0005886">
    <property type="term" value="C:plasma membrane"/>
    <property type="evidence" value="ECO:0007669"/>
    <property type="project" value="TreeGrafter"/>
</dbReference>
<keyword evidence="3" id="KW-0012">Acyltransferase</keyword>
<reference evidence="3 4" key="1">
    <citation type="submission" date="2015-12" db="EMBL/GenBank/DDBJ databases">
        <title>The genome of Folsomia candida.</title>
        <authorList>
            <person name="Faddeeva A."/>
            <person name="Derks M.F."/>
            <person name="Anvar Y."/>
            <person name="Smit S."/>
            <person name="Van Straalen N."/>
            <person name="Roelofs D."/>
        </authorList>
    </citation>
    <scope>NUCLEOTIDE SEQUENCE [LARGE SCALE GENOMIC DNA]</scope>
    <source>
        <strain evidence="3 4">VU population</strain>
        <tissue evidence="3">Whole body</tissue>
    </source>
</reference>
<dbReference type="EMBL" id="LNIX01000003">
    <property type="protein sequence ID" value="OXA58173.1"/>
    <property type="molecule type" value="Genomic_DNA"/>
</dbReference>
<feature type="transmembrane region" description="Helical" evidence="1">
    <location>
        <begin position="20"/>
        <end position="42"/>
    </location>
</feature>